<evidence type="ECO:0000256" key="5">
    <source>
        <dbReference type="ARBA" id="ARBA00023237"/>
    </source>
</evidence>
<evidence type="ECO:0000259" key="7">
    <source>
        <dbReference type="Pfam" id="PF14322"/>
    </source>
</evidence>
<name>A0AA49GJY8_9BACT</name>
<feature type="domain" description="RagB/SusD" evidence="6">
    <location>
        <begin position="343"/>
        <end position="457"/>
    </location>
</feature>
<dbReference type="Pfam" id="PF07980">
    <property type="entry name" value="SusD_RagB"/>
    <property type="match status" value="1"/>
</dbReference>
<sequence>MKNIVYLVLLSFIITSCDDFLNQEPGSNLSEDQVFANVSNVEAATAGAYNTMIRASSESNQGYLSRNFYLITAFSAQDLQQPTDGSPEYYEFYTHQLQSTNSFLDDTWGAIYEAIQATDKIIAYAPGAEGDEATLNRLMAEAYFLRGFHYFNLVRLFGGVPLYLDPITNTEAEQIFLPRAPVEEVYAQILNDLETAQGMMPADYSQPNRASLLLIKALLAKVYLYNGNFQEAEALASEVISQKSFSLTPDFSSIFVSNNESETLLEIPFDQRSGYNALSALTLPSGEPYNGTAGTPLVVYRENGLYPLVELYDSADIRFQETLYPQNGEYYVVKYTSLENFDAISLLRMPEVLLIYAEAAARNAGAVTPEAFEAYNEVRTRAGVPSDISTFTSVDAFINEVVEEKRRELVLEGETWFDYVRAGKAAELGVSNSDYYIYPIPQIELDVNAQLEQNPGY</sequence>
<dbReference type="SUPFAM" id="SSF48452">
    <property type="entry name" value="TPR-like"/>
    <property type="match status" value="1"/>
</dbReference>
<feature type="domain" description="SusD-like N-terminal" evidence="7">
    <location>
        <begin position="19"/>
        <end position="224"/>
    </location>
</feature>
<dbReference type="PROSITE" id="PS51257">
    <property type="entry name" value="PROKAR_LIPOPROTEIN"/>
    <property type="match status" value="1"/>
</dbReference>
<gene>
    <name evidence="8" type="ORF">K4G66_20270</name>
</gene>
<dbReference type="Gene3D" id="1.25.40.390">
    <property type="match status" value="1"/>
</dbReference>
<keyword evidence="3" id="KW-0732">Signal</keyword>
<dbReference type="Pfam" id="PF14322">
    <property type="entry name" value="SusD-like_3"/>
    <property type="match status" value="1"/>
</dbReference>
<reference evidence="8" key="1">
    <citation type="journal article" date="2023" name="Comput. Struct. Biotechnol. J.">
        <title>Discovery of a novel marine Bacteroidetes with a rich repertoire of carbohydrate-active enzymes.</title>
        <authorList>
            <person name="Chen B."/>
            <person name="Liu G."/>
            <person name="Chen Q."/>
            <person name="Wang H."/>
            <person name="Liu L."/>
            <person name="Tang K."/>
        </authorList>
    </citation>
    <scope>NUCLEOTIDE SEQUENCE</scope>
    <source>
        <strain evidence="8">TK19036</strain>
    </source>
</reference>
<evidence type="ECO:0000313" key="8">
    <source>
        <dbReference type="EMBL" id="WKN34713.1"/>
    </source>
</evidence>
<organism evidence="8">
    <name type="scientific">Roseihalotalea indica</name>
    <dbReference type="NCBI Taxonomy" id="2867963"/>
    <lineage>
        <taxon>Bacteria</taxon>
        <taxon>Pseudomonadati</taxon>
        <taxon>Bacteroidota</taxon>
        <taxon>Cytophagia</taxon>
        <taxon>Cytophagales</taxon>
        <taxon>Catalimonadaceae</taxon>
        <taxon>Roseihalotalea</taxon>
    </lineage>
</organism>
<keyword evidence="5" id="KW-0998">Cell outer membrane</keyword>
<dbReference type="EMBL" id="CP120682">
    <property type="protein sequence ID" value="WKN34713.1"/>
    <property type="molecule type" value="Genomic_DNA"/>
</dbReference>
<dbReference type="InterPro" id="IPR011990">
    <property type="entry name" value="TPR-like_helical_dom_sf"/>
</dbReference>
<reference evidence="8" key="2">
    <citation type="journal article" date="2024" name="Antonie Van Leeuwenhoek">
        <title>Roseihalotalea indica gen. nov., sp. nov., a halophilic Bacteroidetes from mesopelagic Southwest Indian Ocean with higher carbohydrate metabolic potential.</title>
        <authorList>
            <person name="Chen B."/>
            <person name="Zhang M."/>
            <person name="Lin D."/>
            <person name="Ye J."/>
            <person name="Tang K."/>
        </authorList>
    </citation>
    <scope>NUCLEOTIDE SEQUENCE</scope>
    <source>
        <strain evidence="8">TK19036</strain>
    </source>
</reference>
<proteinExistence type="inferred from homology"/>
<dbReference type="InterPro" id="IPR012944">
    <property type="entry name" value="SusD_RagB_dom"/>
</dbReference>
<evidence type="ECO:0000259" key="6">
    <source>
        <dbReference type="Pfam" id="PF07980"/>
    </source>
</evidence>
<protein>
    <submittedName>
        <fullName evidence="8">RagB/SusD family nutrient uptake outer membrane protein</fullName>
    </submittedName>
</protein>
<evidence type="ECO:0000256" key="1">
    <source>
        <dbReference type="ARBA" id="ARBA00004442"/>
    </source>
</evidence>
<dbReference type="CDD" id="cd08977">
    <property type="entry name" value="SusD"/>
    <property type="match status" value="1"/>
</dbReference>
<comment type="subcellular location">
    <subcellularLocation>
        <location evidence="1">Cell outer membrane</location>
    </subcellularLocation>
</comment>
<accession>A0AA49GJY8</accession>
<evidence type="ECO:0000256" key="3">
    <source>
        <dbReference type="ARBA" id="ARBA00022729"/>
    </source>
</evidence>
<evidence type="ECO:0000256" key="2">
    <source>
        <dbReference type="ARBA" id="ARBA00006275"/>
    </source>
</evidence>
<dbReference type="InterPro" id="IPR033985">
    <property type="entry name" value="SusD-like_N"/>
</dbReference>
<evidence type="ECO:0000256" key="4">
    <source>
        <dbReference type="ARBA" id="ARBA00023136"/>
    </source>
</evidence>
<dbReference type="AlphaFoldDB" id="A0AA49GJY8"/>
<comment type="similarity">
    <text evidence="2">Belongs to the SusD family.</text>
</comment>
<keyword evidence="4" id="KW-0472">Membrane</keyword>
<dbReference type="GO" id="GO:0009279">
    <property type="term" value="C:cell outer membrane"/>
    <property type="evidence" value="ECO:0007669"/>
    <property type="project" value="UniProtKB-SubCell"/>
</dbReference>